<feature type="compositionally biased region" description="Low complexity" evidence="6">
    <location>
        <begin position="105"/>
        <end position="125"/>
    </location>
</feature>
<evidence type="ECO:0000313" key="8">
    <source>
        <dbReference type="EMBL" id="AEQ29023.1"/>
    </source>
</evidence>
<evidence type="ECO:0000256" key="5">
    <source>
        <dbReference type="ARBA" id="ARBA00023242"/>
    </source>
</evidence>
<evidence type="ECO:0000256" key="4">
    <source>
        <dbReference type="ARBA" id="ARBA00023163"/>
    </source>
</evidence>
<evidence type="ECO:0000256" key="6">
    <source>
        <dbReference type="SAM" id="MobiDB-lite"/>
    </source>
</evidence>
<dbReference type="SMART" id="SM00774">
    <property type="entry name" value="WRKY"/>
    <property type="match status" value="1"/>
</dbReference>
<keyword evidence="2" id="KW-0805">Transcription regulation</keyword>
<evidence type="ECO:0000256" key="3">
    <source>
        <dbReference type="ARBA" id="ARBA00023125"/>
    </source>
</evidence>
<organism evidence="8">
    <name type="scientific">Panax quinquefolius</name>
    <name type="common">American ginseng</name>
    <name type="synonym">Aralia quinquefolia</name>
    <dbReference type="NCBI Taxonomy" id="44588"/>
    <lineage>
        <taxon>Eukaryota</taxon>
        <taxon>Viridiplantae</taxon>
        <taxon>Streptophyta</taxon>
        <taxon>Embryophyta</taxon>
        <taxon>Tracheophyta</taxon>
        <taxon>Spermatophyta</taxon>
        <taxon>Magnoliopsida</taxon>
        <taxon>eudicotyledons</taxon>
        <taxon>Gunneridae</taxon>
        <taxon>Pentapetalae</taxon>
        <taxon>asterids</taxon>
        <taxon>campanulids</taxon>
        <taxon>Apiales</taxon>
        <taxon>Araliaceae</taxon>
        <taxon>Panax</taxon>
    </lineage>
</organism>
<keyword evidence="5" id="KW-0539">Nucleus</keyword>
<dbReference type="GO" id="GO:0043565">
    <property type="term" value="F:sequence-specific DNA binding"/>
    <property type="evidence" value="ECO:0007669"/>
    <property type="project" value="InterPro"/>
</dbReference>
<reference evidence="8" key="1">
    <citation type="submission" date="2011-05" db="EMBL/GenBank/DDBJ databases">
        <title>WRKY genes in Panax quinquefolius.</title>
        <authorList>
            <person name="Chen S.L."/>
            <person name="Sun Y.Z."/>
        </authorList>
    </citation>
    <scope>NUCLEOTIDE SEQUENCE</scope>
</reference>
<keyword evidence="4" id="KW-0804">Transcription</keyword>
<comment type="subcellular location">
    <subcellularLocation>
        <location evidence="1">Nucleus</location>
    </subcellularLocation>
</comment>
<dbReference type="InterPro" id="IPR044810">
    <property type="entry name" value="WRKY_plant"/>
</dbReference>
<dbReference type="PROSITE" id="PS50811">
    <property type="entry name" value="WRKY"/>
    <property type="match status" value="1"/>
</dbReference>
<accession>K4EP05</accession>
<dbReference type="Gene3D" id="2.20.25.80">
    <property type="entry name" value="WRKY domain"/>
    <property type="match status" value="1"/>
</dbReference>
<dbReference type="AlphaFoldDB" id="K4EP05"/>
<sequence length="292" mass="32653">MAVDLVSFQEMERHIGIHESAGSPEMKTIEEQLLRILQSHQQIQFDCKDLTVPDSKQAVNRTGHARFRRGPSDPSSSTSQSEPVKPVQVKANPSESKSLFEECKSTNTPMSSGSSSITGEEGTVSNGKQGLLTTVVTPAPRTFSSGKPPLPSSHRKRFRDLEPSHGISGKQSISRGCHCCKRRKIVKREIQRVTTKESKVGADDIPADEYSWKKYDQKLIPGTLFPRGYYKCNSIKGCPARKKVERARNDPTVLIVTYEGDHRHHHSHSHSHRWMKPEMTLTRFNGVGPLVC</sequence>
<dbReference type="GO" id="GO:0005634">
    <property type="term" value="C:nucleus"/>
    <property type="evidence" value="ECO:0007669"/>
    <property type="project" value="UniProtKB-SubCell"/>
</dbReference>
<dbReference type="SUPFAM" id="SSF118290">
    <property type="entry name" value="WRKY DNA-binding domain"/>
    <property type="match status" value="1"/>
</dbReference>
<keyword evidence="3" id="KW-0238">DNA-binding</keyword>
<dbReference type="EMBL" id="JF927166">
    <property type="protein sequence ID" value="AEQ29023.1"/>
    <property type="molecule type" value="mRNA"/>
</dbReference>
<feature type="compositionally biased region" description="Low complexity" evidence="6">
    <location>
        <begin position="72"/>
        <end position="86"/>
    </location>
</feature>
<dbReference type="GO" id="GO:0003700">
    <property type="term" value="F:DNA-binding transcription factor activity"/>
    <property type="evidence" value="ECO:0007669"/>
    <property type="project" value="InterPro"/>
</dbReference>
<dbReference type="InterPro" id="IPR003657">
    <property type="entry name" value="WRKY_dom"/>
</dbReference>
<feature type="compositionally biased region" description="Polar residues" evidence="6">
    <location>
        <begin position="126"/>
        <end position="136"/>
    </location>
</feature>
<feature type="region of interest" description="Disordered" evidence="6">
    <location>
        <begin position="58"/>
        <end position="169"/>
    </location>
</feature>
<dbReference type="InterPro" id="IPR036576">
    <property type="entry name" value="WRKY_dom_sf"/>
</dbReference>
<protein>
    <submittedName>
        <fullName evidence="8">WRKY10</fullName>
    </submittedName>
</protein>
<dbReference type="PANTHER" id="PTHR31282">
    <property type="entry name" value="WRKY TRANSCRIPTION FACTOR 21-RELATED"/>
    <property type="match status" value="1"/>
</dbReference>
<evidence type="ECO:0000259" key="7">
    <source>
        <dbReference type="PROSITE" id="PS50811"/>
    </source>
</evidence>
<feature type="domain" description="WRKY" evidence="7">
    <location>
        <begin position="201"/>
        <end position="267"/>
    </location>
</feature>
<proteinExistence type="evidence at transcript level"/>
<name>K4EP05_PANQU</name>
<evidence type="ECO:0000256" key="1">
    <source>
        <dbReference type="ARBA" id="ARBA00004123"/>
    </source>
</evidence>
<evidence type="ECO:0000256" key="2">
    <source>
        <dbReference type="ARBA" id="ARBA00023015"/>
    </source>
</evidence>
<dbReference type="Pfam" id="PF03106">
    <property type="entry name" value="WRKY"/>
    <property type="match status" value="1"/>
</dbReference>